<accession>A0A0A9GYN0</accession>
<organism evidence="1">
    <name type="scientific">Arundo donax</name>
    <name type="common">Giant reed</name>
    <name type="synonym">Donax arundinaceus</name>
    <dbReference type="NCBI Taxonomy" id="35708"/>
    <lineage>
        <taxon>Eukaryota</taxon>
        <taxon>Viridiplantae</taxon>
        <taxon>Streptophyta</taxon>
        <taxon>Embryophyta</taxon>
        <taxon>Tracheophyta</taxon>
        <taxon>Spermatophyta</taxon>
        <taxon>Magnoliopsida</taxon>
        <taxon>Liliopsida</taxon>
        <taxon>Poales</taxon>
        <taxon>Poaceae</taxon>
        <taxon>PACMAD clade</taxon>
        <taxon>Arundinoideae</taxon>
        <taxon>Arundineae</taxon>
        <taxon>Arundo</taxon>
    </lineage>
</organism>
<dbReference type="EMBL" id="GBRH01172173">
    <property type="protein sequence ID" value="JAE25723.1"/>
    <property type="molecule type" value="Transcribed_RNA"/>
</dbReference>
<reference evidence="1" key="1">
    <citation type="submission" date="2014-09" db="EMBL/GenBank/DDBJ databases">
        <authorList>
            <person name="Magalhaes I.L.F."/>
            <person name="Oliveira U."/>
            <person name="Santos F.R."/>
            <person name="Vidigal T.H.D.A."/>
            <person name="Brescovit A.D."/>
            <person name="Santos A.J."/>
        </authorList>
    </citation>
    <scope>NUCLEOTIDE SEQUENCE</scope>
    <source>
        <tissue evidence="1">Shoot tissue taken approximately 20 cm above the soil surface</tissue>
    </source>
</reference>
<name>A0A0A9GYN0_ARUDO</name>
<reference evidence="1" key="2">
    <citation type="journal article" date="2015" name="Data Brief">
        <title>Shoot transcriptome of the giant reed, Arundo donax.</title>
        <authorList>
            <person name="Barrero R.A."/>
            <person name="Guerrero F.D."/>
            <person name="Moolhuijzen P."/>
            <person name="Goolsby J.A."/>
            <person name="Tidwell J."/>
            <person name="Bellgard S.E."/>
            <person name="Bellgard M.I."/>
        </authorList>
    </citation>
    <scope>NUCLEOTIDE SEQUENCE</scope>
    <source>
        <tissue evidence="1">Shoot tissue taken approximately 20 cm above the soil surface</tissue>
    </source>
</reference>
<proteinExistence type="predicted"/>
<sequence>MQISSIYLWQAFYFLHGEVACPSVIGTATTKPFSPKQVGLR</sequence>
<dbReference type="AlphaFoldDB" id="A0A0A9GYN0"/>
<evidence type="ECO:0000313" key="1">
    <source>
        <dbReference type="EMBL" id="JAE25723.1"/>
    </source>
</evidence>
<protein>
    <submittedName>
        <fullName evidence="1">Uncharacterized protein</fullName>
    </submittedName>
</protein>